<dbReference type="AlphaFoldDB" id="A0A840I191"/>
<protein>
    <submittedName>
        <fullName evidence="3">Uncharacterized SAM-binding protein YcdF (DUF218 family)</fullName>
    </submittedName>
</protein>
<reference evidence="3 4" key="1">
    <citation type="submission" date="2020-08" db="EMBL/GenBank/DDBJ databases">
        <title>Genomic Encyclopedia of Type Strains, Phase IV (KMG-IV): sequencing the most valuable type-strain genomes for metagenomic binning, comparative biology and taxonomic classification.</title>
        <authorList>
            <person name="Goeker M."/>
        </authorList>
    </citation>
    <scope>NUCLEOTIDE SEQUENCE [LARGE SCALE GENOMIC DNA]</scope>
    <source>
        <strain evidence="3 4">DSM 102850</strain>
    </source>
</reference>
<dbReference type="Pfam" id="PF02698">
    <property type="entry name" value="DUF218"/>
    <property type="match status" value="1"/>
</dbReference>
<feature type="domain" description="DUF218" evidence="2">
    <location>
        <begin position="56"/>
        <end position="192"/>
    </location>
</feature>
<organism evidence="3 4">
    <name type="scientific">Parvularcula dongshanensis</name>
    <dbReference type="NCBI Taxonomy" id="1173995"/>
    <lineage>
        <taxon>Bacteria</taxon>
        <taxon>Pseudomonadati</taxon>
        <taxon>Pseudomonadota</taxon>
        <taxon>Alphaproteobacteria</taxon>
        <taxon>Parvularculales</taxon>
        <taxon>Parvularculaceae</taxon>
        <taxon>Parvularcula</taxon>
    </lineage>
</organism>
<keyword evidence="1" id="KW-1133">Transmembrane helix</keyword>
<evidence type="ECO:0000256" key="1">
    <source>
        <dbReference type="SAM" id="Phobius"/>
    </source>
</evidence>
<dbReference type="InterPro" id="IPR003848">
    <property type="entry name" value="DUF218"/>
</dbReference>
<keyword evidence="4" id="KW-1185">Reference proteome</keyword>
<evidence type="ECO:0000259" key="2">
    <source>
        <dbReference type="Pfam" id="PF02698"/>
    </source>
</evidence>
<evidence type="ECO:0000313" key="4">
    <source>
        <dbReference type="Proteomes" id="UP000563524"/>
    </source>
</evidence>
<feature type="transmembrane region" description="Helical" evidence="1">
    <location>
        <begin position="6"/>
        <end position="31"/>
    </location>
</feature>
<sequence length="206" mass="22272">MRNHALPAAFGALAGASGLLAIGFLVFVIALPQPRRATPERLEAAARDVPFEARGIVALTGGAGLRIEGAIALHQANLAPRILISGVNPKVGKASLDTASTAAVFECCVDLGVYARTTKGNAFEARSWLRSHDYRLVFLVTSNFHLPRARAELRSLAPELTVIGVPVDSRTVPQDGWVWSPRAWVALAKEYVKYLIVRTRQVVDPR</sequence>
<comment type="caution">
    <text evidence="3">The sequence shown here is derived from an EMBL/GenBank/DDBJ whole genome shotgun (WGS) entry which is preliminary data.</text>
</comment>
<keyword evidence="1" id="KW-0472">Membrane</keyword>
<name>A0A840I191_9PROT</name>
<gene>
    <name evidence="3" type="ORF">GGQ59_001089</name>
</gene>
<proteinExistence type="predicted"/>
<keyword evidence="1" id="KW-0812">Transmembrane</keyword>
<dbReference type="Proteomes" id="UP000563524">
    <property type="component" value="Unassembled WGS sequence"/>
</dbReference>
<accession>A0A840I191</accession>
<dbReference type="EMBL" id="JACHOB010000001">
    <property type="protein sequence ID" value="MBB4658589.1"/>
    <property type="molecule type" value="Genomic_DNA"/>
</dbReference>
<dbReference type="CDD" id="cd06259">
    <property type="entry name" value="YdcF-like"/>
    <property type="match status" value="1"/>
</dbReference>
<evidence type="ECO:0000313" key="3">
    <source>
        <dbReference type="EMBL" id="MBB4658589.1"/>
    </source>
</evidence>